<sequence>MSEPTSPDRPEEGAPERLHPLFLLSGLGGALRGIAGGYVAIGYLAVSGRWTTALLGAIGLLAFLVIGIFLYWTRFSFRVGASDIRIDSGIISRRHRSIPFDRIQDVDIKQPLFARLLGLAEVKFETGSGGGGGDGEEAVIHAITLRRAHEIRDLVRARRGVAAAAVEADAGDERPPVYAMDLRRLFLSGTFNFSLAVFAGLFGLTQTMGDLLGFDPLNRRFWIGLAEGNHPLAQYLVEHRAGAAVAGTLLLLVVGLATGVVRTIVRDFGFRLDRTGAGLRRRRGLLTRTDVTLPARRAQAVVVATGPVRDRFGWRELKLQSLARDEGSGDHVLAPLADDDEVDRVLDELAWRPIARDAAWQRLSKAYVTAFAIGLSPVILLLGLIVGALVLVPPMLDPVVAANVSESLRPMRLSATILLAVVVGATLLRWLAWHRAAYALDGDRLLVRSGWWRRRLTILPTAKIQSIDLTENLVSRLFGTATLHFGVAGGGADGHIIPAIPSATARALRKDLLDLPA</sequence>
<dbReference type="PANTHER" id="PTHR34473">
    <property type="entry name" value="UPF0699 TRANSMEMBRANE PROTEIN YDBS"/>
    <property type="match status" value="1"/>
</dbReference>
<keyword evidence="1" id="KW-0472">Membrane</keyword>
<name>A0A7G9SJZ7_9SPHN</name>
<keyword evidence="1" id="KW-0812">Transmembrane</keyword>
<proteinExistence type="predicted"/>
<keyword evidence="1" id="KW-1133">Transmembrane helix</keyword>
<evidence type="ECO:0000313" key="3">
    <source>
        <dbReference type="EMBL" id="QNN68172.1"/>
    </source>
</evidence>
<dbReference type="RefSeq" id="WP_187539433.1">
    <property type="nucleotide sequence ID" value="NZ_BAABJT010000001.1"/>
</dbReference>
<dbReference type="Proteomes" id="UP000515971">
    <property type="component" value="Chromosome"/>
</dbReference>
<feature type="transmembrane region" description="Helical" evidence="1">
    <location>
        <begin position="52"/>
        <end position="72"/>
    </location>
</feature>
<dbReference type="PANTHER" id="PTHR34473:SF2">
    <property type="entry name" value="UPF0699 TRANSMEMBRANE PROTEIN YDBT"/>
    <property type="match status" value="1"/>
</dbReference>
<evidence type="ECO:0000259" key="2">
    <source>
        <dbReference type="Pfam" id="PF03703"/>
    </source>
</evidence>
<evidence type="ECO:0000313" key="4">
    <source>
        <dbReference type="Proteomes" id="UP000515971"/>
    </source>
</evidence>
<feature type="domain" description="YdbS-like PH" evidence="2">
    <location>
        <begin position="433"/>
        <end position="510"/>
    </location>
</feature>
<accession>A0A7G9SJZ7</accession>
<feature type="transmembrane region" description="Helical" evidence="1">
    <location>
        <begin position="241"/>
        <end position="265"/>
    </location>
</feature>
<evidence type="ECO:0000256" key="1">
    <source>
        <dbReference type="SAM" id="Phobius"/>
    </source>
</evidence>
<feature type="domain" description="YdbS-like PH" evidence="2">
    <location>
        <begin position="270"/>
        <end position="348"/>
    </location>
</feature>
<keyword evidence="4" id="KW-1185">Reference proteome</keyword>
<gene>
    <name evidence="3" type="ORF">H9L13_04635</name>
</gene>
<feature type="transmembrane region" description="Helical" evidence="1">
    <location>
        <begin position="366"/>
        <end position="391"/>
    </location>
</feature>
<feature type="transmembrane region" description="Helical" evidence="1">
    <location>
        <begin position="185"/>
        <end position="204"/>
    </location>
</feature>
<protein>
    <submittedName>
        <fullName evidence="3">PH domain-containing protein</fullName>
    </submittedName>
</protein>
<reference evidence="3 4" key="1">
    <citation type="submission" date="2020-08" db="EMBL/GenBank/DDBJ databases">
        <title>Genome sequence of Sphingomonas lutea KCTC 23642T.</title>
        <authorList>
            <person name="Hyun D.-W."/>
            <person name="Bae J.-W."/>
        </authorList>
    </citation>
    <scope>NUCLEOTIDE SEQUENCE [LARGE SCALE GENOMIC DNA]</scope>
    <source>
        <strain evidence="3 4">KCTC 23642</strain>
    </source>
</reference>
<feature type="transmembrane region" description="Helical" evidence="1">
    <location>
        <begin position="21"/>
        <end position="46"/>
    </location>
</feature>
<dbReference type="InterPro" id="IPR005182">
    <property type="entry name" value="YdbS-like_PH"/>
</dbReference>
<dbReference type="AlphaFoldDB" id="A0A7G9SJZ7"/>
<dbReference type="KEGG" id="slut:H9L13_04635"/>
<feature type="domain" description="YdbS-like PH" evidence="2">
    <location>
        <begin position="72"/>
        <end position="154"/>
    </location>
</feature>
<dbReference type="Pfam" id="PF03703">
    <property type="entry name" value="bPH_2"/>
    <property type="match status" value="3"/>
</dbReference>
<feature type="transmembrane region" description="Helical" evidence="1">
    <location>
        <begin position="411"/>
        <end position="432"/>
    </location>
</feature>
<dbReference type="EMBL" id="CP060718">
    <property type="protein sequence ID" value="QNN68172.1"/>
    <property type="molecule type" value="Genomic_DNA"/>
</dbReference>
<organism evidence="3 4">
    <name type="scientific">Sphingomonas lutea</name>
    <dbReference type="NCBI Taxonomy" id="1045317"/>
    <lineage>
        <taxon>Bacteria</taxon>
        <taxon>Pseudomonadati</taxon>
        <taxon>Pseudomonadota</taxon>
        <taxon>Alphaproteobacteria</taxon>
        <taxon>Sphingomonadales</taxon>
        <taxon>Sphingomonadaceae</taxon>
        <taxon>Sphingomonas</taxon>
    </lineage>
</organism>